<gene>
    <name evidence="3" type="ORF">ES724_01235</name>
</gene>
<dbReference type="Pfam" id="PF00266">
    <property type="entry name" value="Aminotran_5"/>
    <property type="match status" value="1"/>
</dbReference>
<dbReference type="Gene3D" id="3.90.1150.10">
    <property type="entry name" value="Aspartate Aminotransferase, domain 1"/>
    <property type="match status" value="1"/>
</dbReference>
<dbReference type="NCBIfam" id="TIGR01976">
    <property type="entry name" value="am_tr_V_VC1184"/>
    <property type="match status" value="1"/>
</dbReference>
<keyword evidence="1" id="KW-0663">Pyridoxal phosphate</keyword>
<dbReference type="InterPro" id="IPR011340">
    <property type="entry name" value="Cys_dSase-rel"/>
</dbReference>
<proteinExistence type="predicted"/>
<dbReference type="InterPro" id="IPR015422">
    <property type="entry name" value="PyrdxlP-dep_Trfase_small"/>
</dbReference>
<sequence>MDLEFIREQFPSLKKGYTFMDNAGGSQILGNSINYISEYFLNYNVQLGASYEVSANAGKALSNSTEKVAEYLNVSNPKEVIIGPTSTMLLRILSICISDSWKAGDEVIITNTDHEANVSCWKDLESKGIKIKVWKVNPCSFELELNELSNLLSNKTKLVAVTHCSNVLGSINPIKEISKIVHEAGALICVDGVAFAPHRRVDVQELDVDFYVFSWYKVFGPHLAVMYGKLPLLIDMPGINHQFFKPEDVPYKFQPGNYNFELTYSLKAIPEYMIGINDHHFSDNKFNRNEKLEASFELIANYEAQLAQELLGYLRSVEDIKIIGASSADASLRVPTISFIHPKFKSSEIVEFIDKKHIGIRYGDFYAKQLIKDLDLKQYEGVVRVSLVHYNTIEEVQNLIAAFKEIF</sequence>
<dbReference type="SUPFAM" id="SSF53383">
    <property type="entry name" value="PLP-dependent transferases"/>
    <property type="match status" value="1"/>
</dbReference>
<dbReference type="AlphaFoldDB" id="A0A5C6ZXN4"/>
<dbReference type="PANTHER" id="PTHR43586:SF21">
    <property type="entry name" value="PYRIDOXAL PHOSPHATE (PLP)-DEPENDENT ASPARTATE AMINOTRANSFERASE SUPERFAMILY"/>
    <property type="match status" value="1"/>
</dbReference>
<dbReference type="RefSeq" id="WP_146928469.1">
    <property type="nucleotide sequence ID" value="NZ_CBCSHZ010000002.1"/>
</dbReference>
<feature type="domain" description="Aminotransferase class V" evidence="2">
    <location>
        <begin position="19"/>
        <end position="399"/>
    </location>
</feature>
<dbReference type="OrthoDB" id="9804366at2"/>
<evidence type="ECO:0000259" key="2">
    <source>
        <dbReference type="Pfam" id="PF00266"/>
    </source>
</evidence>
<protein>
    <submittedName>
        <fullName evidence="3">Cysteine desulfurase-like protein</fullName>
    </submittedName>
</protein>
<evidence type="ECO:0000313" key="4">
    <source>
        <dbReference type="Proteomes" id="UP000321367"/>
    </source>
</evidence>
<dbReference type="Proteomes" id="UP000321367">
    <property type="component" value="Unassembled WGS sequence"/>
</dbReference>
<dbReference type="InterPro" id="IPR015421">
    <property type="entry name" value="PyrdxlP-dep_Trfase_major"/>
</dbReference>
<organism evidence="3 4">
    <name type="scientific">Gillisia hiemivivida</name>
    <dbReference type="NCBI Taxonomy" id="291190"/>
    <lineage>
        <taxon>Bacteria</taxon>
        <taxon>Pseudomonadati</taxon>
        <taxon>Bacteroidota</taxon>
        <taxon>Flavobacteriia</taxon>
        <taxon>Flavobacteriales</taxon>
        <taxon>Flavobacteriaceae</taxon>
        <taxon>Gillisia</taxon>
    </lineage>
</organism>
<evidence type="ECO:0000256" key="1">
    <source>
        <dbReference type="ARBA" id="ARBA00022898"/>
    </source>
</evidence>
<accession>A0A5C6ZXN4</accession>
<dbReference type="Gene3D" id="3.40.640.10">
    <property type="entry name" value="Type I PLP-dependent aspartate aminotransferase-like (Major domain)"/>
    <property type="match status" value="1"/>
</dbReference>
<name>A0A5C6ZXN4_9FLAO</name>
<dbReference type="PANTHER" id="PTHR43586">
    <property type="entry name" value="CYSTEINE DESULFURASE"/>
    <property type="match status" value="1"/>
</dbReference>
<dbReference type="InterPro" id="IPR000192">
    <property type="entry name" value="Aminotrans_V_dom"/>
</dbReference>
<dbReference type="EMBL" id="VORY01000001">
    <property type="protein sequence ID" value="TXD95685.1"/>
    <property type="molecule type" value="Genomic_DNA"/>
</dbReference>
<reference evidence="3 4" key="1">
    <citation type="submission" date="2019-08" db="EMBL/GenBank/DDBJ databases">
        <title>Genome sequence of Gillisia hiemivivida IC154 (type strain).</title>
        <authorList>
            <person name="Bowman J.P."/>
        </authorList>
    </citation>
    <scope>NUCLEOTIDE SEQUENCE [LARGE SCALE GENOMIC DNA]</scope>
    <source>
        <strain evidence="3 4">IC154</strain>
    </source>
</reference>
<dbReference type="InterPro" id="IPR015424">
    <property type="entry name" value="PyrdxlP-dep_Trfase"/>
</dbReference>
<evidence type="ECO:0000313" key="3">
    <source>
        <dbReference type="EMBL" id="TXD95685.1"/>
    </source>
</evidence>
<comment type="caution">
    <text evidence="3">The sequence shown here is derived from an EMBL/GenBank/DDBJ whole genome shotgun (WGS) entry which is preliminary data.</text>
</comment>
<keyword evidence="4" id="KW-1185">Reference proteome</keyword>